<evidence type="ECO:0000313" key="3">
    <source>
        <dbReference type="Proteomes" id="UP001154282"/>
    </source>
</evidence>
<dbReference type="EMBL" id="CAMGYJ010000002">
    <property type="protein sequence ID" value="CAI0376407.1"/>
    <property type="molecule type" value="Genomic_DNA"/>
</dbReference>
<sequence>MEQPVGGSTRSAASAGRTTSKSRASKGSG</sequence>
<gene>
    <name evidence="2" type="ORF">LITE_LOCUS995</name>
</gene>
<proteinExistence type="predicted"/>
<keyword evidence="3" id="KW-1185">Reference proteome</keyword>
<name>A0AAV0GTP1_9ROSI</name>
<evidence type="ECO:0000256" key="1">
    <source>
        <dbReference type="SAM" id="MobiDB-lite"/>
    </source>
</evidence>
<dbReference type="Proteomes" id="UP001154282">
    <property type="component" value="Unassembled WGS sequence"/>
</dbReference>
<organism evidence="2 3">
    <name type="scientific">Linum tenue</name>
    <dbReference type="NCBI Taxonomy" id="586396"/>
    <lineage>
        <taxon>Eukaryota</taxon>
        <taxon>Viridiplantae</taxon>
        <taxon>Streptophyta</taxon>
        <taxon>Embryophyta</taxon>
        <taxon>Tracheophyta</taxon>
        <taxon>Spermatophyta</taxon>
        <taxon>Magnoliopsida</taxon>
        <taxon>eudicotyledons</taxon>
        <taxon>Gunneridae</taxon>
        <taxon>Pentapetalae</taxon>
        <taxon>rosids</taxon>
        <taxon>fabids</taxon>
        <taxon>Malpighiales</taxon>
        <taxon>Linaceae</taxon>
        <taxon>Linum</taxon>
    </lineage>
</organism>
<comment type="caution">
    <text evidence="2">The sequence shown here is derived from an EMBL/GenBank/DDBJ whole genome shotgun (WGS) entry which is preliminary data.</text>
</comment>
<feature type="region of interest" description="Disordered" evidence="1">
    <location>
        <begin position="1"/>
        <end position="29"/>
    </location>
</feature>
<evidence type="ECO:0000313" key="2">
    <source>
        <dbReference type="EMBL" id="CAI0376407.1"/>
    </source>
</evidence>
<dbReference type="AlphaFoldDB" id="A0AAV0GTP1"/>
<protein>
    <submittedName>
        <fullName evidence="2">Uncharacterized protein</fullName>
    </submittedName>
</protein>
<accession>A0AAV0GTP1</accession>
<reference evidence="2" key="1">
    <citation type="submission" date="2022-08" db="EMBL/GenBank/DDBJ databases">
        <authorList>
            <person name="Gutierrez-Valencia J."/>
        </authorList>
    </citation>
    <scope>NUCLEOTIDE SEQUENCE</scope>
</reference>